<comment type="caution">
    <text evidence="2">The sequence shown here is derived from an EMBL/GenBank/DDBJ whole genome shotgun (WGS) entry which is preliminary data.</text>
</comment>
<evidence type="ECO:0000256" key="1">
    <source>
        <dbReference type="SAM" id="MobiDB-lite"/>
    </source>
</evidence>
<organism evidence="2 3">
    <name type="scientific">Steinernema carpocapsae</name>
    <name type="common">Entomopathogenic nematode</name>
    <dbReference type="NCBI Taxonomy" id="34508"/>
    <lineage>
        <taxon>Eukaryota</taxon>
        <taxon>Metazoa</taxon>
        <taxon>Ecdysozoa</taxon>
        <taxon>Nematoda</taxon>
        <taxon>Chromadorea</taxon>
        <taxon>Rhabditida</taxon>
        <taxon>Tylenchina</taxon>
        <taxon>Panagrolaimomorpha</taxon>
        <taxon>Strongyloidoidea</taxon>
        <taxon>Steinernematidae</taxon>
        <taxon>Steinernema</taxon>
    </lineage>
</organism>
<reference evidence="2 3" key="2">
    <citation type="journal article" date="2019" name="G3 (Bethesda)">
        <title>Hybrid Assembly of the Genome of the Entomopathogenic Nematode Steinernema carpocapsae Identifies the X-Chromosome.</title>
        <authorList>
            <person name="Serra L."/>
            <person name="Macchietto M."/>
            <person name="Macias-Munoz A."/>
            <person name="McGill C.J."/>
            <person name="Rodriguez I.M."/>
            <person name="Rodriguez B."/>
            <person name="Murad R."/>
            <person name="Mortazavi A."/>
        </authorList>
    </citation>
    <scope>NUCLEOTIDE SEQUENCE [LARGE SCALE GENOMIC DNA]</scope>
    <source>
        <strain evidence="2 3">ALL</strain>
    </source>
</reference>
<name>A0A4U5NG13_STECR</name>
<sequence>MSDSEEIQQQQMENFHETVVLQEDDVPEDNEYTYNHRGEEVHLEDENLGDEVHLLDEEPVKVAATEPESESEDEIKPKLKVEFDSEPEVIAKDEEAESVQLEEEIVGEIDVEDVKPVDNEPQMAEEVYLEDENLGYEVHLEDDAQREEPEVVKLEDEESRKMPEAEEDDTVNNNEPSPLKEERKWPPTLSKQKSVVKSGEPDEDDWAKKNISKNKVNDLIARFQSGAAFNNNNQQQTCSSTYKCEYGVSGKVGQIQQSRFN</sequence>
<accession>A0A4U5NG13</accession>
<feature type="region of interest" description="Disordered" evidence="1">
    <location>
        <begin position="62"/>
        <end position="210"/>
    </location>
</feature>
<dbReference type="Proteomes" id="UP000298663">
    <property type="component" value="Unassembled WGS sequence"/>
</dbReference>
<feature type="compositionally biased region" description="Basic and acidic residues" evidence="1">
    <location>
        <begin position="138"/>
        <end position="164"/>
    </location>
</feature>
<keyword evidence="3" id="KW-1185">Reference proteome</keyword>
<feature type="compositionally biased region" description="Acidic residues" evidence="1">
    <location>
        <begin position="94"/>
        <end position="111"/>
    </location>
</feature>
<dbReference type="EMBL" id="AZBU02000004">
    <property type="protein sequence ID" value="TKR81652.1"/>
    <property type="molecule type" value="Genomic_DNA"/>
</dbReference>
<dbReference type="OrthoDB" id="5815147at2759"/>
<gene>
    <name evidence="2" type="ORF">L596_015491</name>
</gene>
<dbReference type="Pfam" id="PF17361">
    <property type="entry name" value="DUF5387"/>
    <property type="match status" value="1"/>
</dbReference>
<protein>
    <submittedName>
        <fullName evidence="2">Uncharacterized protein</fullName>
    </submittedName>
</protein>
<dbReference type="InterPro" id="IPR035539">
    <property type="entry name" value="DUF5387"/>
</dbReference>
<evidence type="ECO:0000313" key="3">
    <source>
        <dbReference type="Proteomes" id="UP000298663"/>
    </source>
</evidence>
<dbReference type="AlphaFoldDB" id="A0A4U5NG13"/>
<proteinExistence type="predicted"/>
<reference evidence="2 3" key="1">
    <citation type="journal article" date="2015" name="Genome Biol.">
        <title>Comparative genomics of Steinernema reveals deeply conserved gene regulatory networks.</title>
        <authorList>
            <person name="Dillman A.R."/>
            <person name="Macchietto M."/>
            <person name="Porter C.F."/>
            <person name="Rogers A."/>
            <person name="Williams B."/>
            <person name="Antoshechkin I."/>
            <person name="Lee M.M."/>
            <person name="Goodwin Z."/>
            <person name="Lu X."/>
            <person name="Lewis E.E."/>
            <person name="Goodrich-Blair H."/>
            <person name="Stock S.P."/>
            <person name="Adams B.J."/>
            <person name="Sternberg P.W."/>
            <person name="Mortazavi A."/>
        </authorList>
    </citation>
    <scope>NUCLEOTIDE SEQUENCE [LARGE SCALE GENOMIC DNA]</scope>
    <source>
        <strain evidence="2 3">ALL</strain>
    </source>
</reference>
<feature type="compositionally biased region" description="Basic and acidic residues" evidence="1">
    <location>
        <begin position="74"/>
        <end position="93"/>
    </location>
</feature>
<evidence type="ECO:0000313" key="2">
    <source>
        <dbReference type="EMBL" id="TKR81652.1"/>
    </source>
</evidence>